<dbReference type="RefSeq" id="YP_009791381.1">
    <property type="nucleotide sequence ID" value="NC_047838.1"/>
</dbReference>
<dbReference type="SUPFAM" id="SSF103511">
    <property type="entry name" value="Chlorophyll a-b binding protein"/>
    <property type="match status" value="1"/>
</dbReference>
<protein>
    <submittedName>
        <fullName evidence="2">High light inducible protein</fullName>
    </submittedName>
</protein>
<evidence type="ECO:0000313" key="3">
    <source>
        <dbReference type="Proteomes" id="UP000221247"/>
    </source>
</evidence>
<accession>A0A222YW40</accession>
<dbReference type="KEGG" id="vg:54981562"/>
<keyword evidence="1" id="KW-0472">Membrane</keyword>
<proteinExistence type="predicted"/>
<evidence type="ECO:0000313" key="2">
    <source>
        <dbReference type="EMBL" id="ASR76268.1"/>
    </source>
</evidence>
<sequence length="67" mass="7679">MTVTTNEFGQQNLFAKEPQMVVESYNRKGLESPQQYAETYNGRWAMMGIVSGFISYAFTGNFFFGIF</sequence>
<dbReference type="GeneID" id="54981562"/>
<dbReference type="EMBL" id="MF351863">
    <property type="protein sequence ID" value="ASR76268.1"/>
    <property type="molecule type" value="Genomic_DNA"/>
</dbReference>
<keyword evidence="1" id="KW-0812">Transmembrane</keyword>
<keyword evidence="3" id="KW-1185">Reference proteome</keyword>
<feature type="transmembrane region" description="Helical" evidence="1">
    <location>
        <begin position="44"/>
        <end position="64"/>
    </location>
</feature>
<gene>
    <name evidence="2" type="primary">232</name>
    <name evidence="2" type="ORF">PBI_BELLAMY_232</name>
</gene>
<dbReference type="Proteomes" id="UP000221247">
    <property type="component" value="Segment"/>
</dbReference>
<organism evidence="2 3">
    <name type="scientific">Synechococcus phage Bellamy</name>
    <dbReference type="NCBI Taxonomy" id="2023996"/>
    <lineage>
        <taxon>Viruses</taxon>
        <taxon>Duplodnaviria</taxon>
        <taxon>Heunggongvirae</taxon>
        <taxon>Uroviricota</taxon>
        <taxon>Caudoviricetes</taxon>
        <taxon>Pantevenvirales</taxon>
        <taxon>Kyanoviridae</taxon>
        <taxon>Bellamyvirus</taxon>
        <taxon>Bellamyvirus bellamy</taxon>
    </lineage>
</organism>
<reference evidence="2 3" key="1">
    <citation type="submission" date="2017-06" db="EMBL/GenBank/DDBJ databases">
        <authorList>
            <person name="Kim H.J."/>
            <person name="Triplett B.A."/>
        </authorList>
    </citation>
    <scope>NUCLEOTIDE SEQUENCE [LARGE SCALE GENOMIC DNA]</scope>
</reference>
<evidence type="ECO:0000256" key="1">
    <source>
        <dbReference type="SAM" id="Phobius"/>
    </source>
</evidence>
<name>A0A222YW40_9CAUD</name>
<keyword evidence="1" id="KW-1133">Transmembrane helix</keyword>